<feature type="domain" description="ATP-grasp" evidence="1">
    <location>
        <begin position="86"/>
        <end position="217"/>
    </location>
</feature>
<keyword evidence="3" id="KW-1185">Reference proteome</keyword>
<dbReference type="RefSeq" id="WP_317640010.1">
    <property type="nucleotide sequence ID" value="NZ_JAPMIV010000013.1"/>
</dbReference>
<dbReference type="InterPro" id="IPR025643">
    <property type="entry name" value="R2K_3"/>
</dbReference>
<dbReference type="Proteomes" id="UP001276150">
    <property type="component" value="Unassembled WGS sequence"/>
</dbReference>
<gene>
    <name evidence="2" type="ORF">ORD21_08825</name>
</gene>
<proteinExistence type="predicted"/>
<protein>
    <submittedName>
        <fullName evidence="2">ATP-grasp domain-containing protein</fullName>
    </submittedName>
</protein>
<dbReference type="Pfam" id="PF14243">
    <property type="entry name" value="R2K_3"/>
    <property type="match status" value="1"/>
</dbReference>
<sequence>MPARNAEKLLYRGWMLGERDYSALSAGVTEQGYLPVTSSHAYAACHFLSRALDVLGEWTPETRFVLLLPDRAVNWEGVKTALAAFGPRPLIVKDDVKSRKHEWLDACFIPDAGDTAQALKVVETFAERQGDALTGGIALRAFETFRAIGTHPQSGMPLTEEYRLFFVAGQPALVTDYWDITNPDSEPLPLDELTGLAAKISSPFFTVDVARLQAGGWWNWATRRWPGGPNRSAPKP</sequence>
<evidence type="ECO:0000313" key="2">
    <source>
        <dbReference type="EMBL" id="MDV6374688.1"/>
    </source>
</evidence>
<organism evidence="2 3">
    <name type="scientific">Deinococcus arenicola</name>
    <dbReference type="NCBI Taxonomy" id="2994950"/>
    <lineage>
        <taxon>Bacteria</taxon>
        <taxon>Thermotogati</taxon>
        <taxon>Deinococcota</taxon>
        <taxon>Deinococci</taxon>
        <taxon>Deinococcales</taxon>
        <taxon>Deinococcaceae</taxon>
        <taxon>Deinococcus</taxon>
    </lineage>
</organism>
<evidence type="ECO:0000259" key="1">
    <source>
        <dbReference type="Pfam" id="PF14243"/>
    </source>
</evidence>
<name>A0ABU4DQH6_9DEIO</name>
<accession>A0ABU4DQH6</accession>
<comment type="caution">
    <text evidence="2">The sequence shown here is derived from an EMBL/GenBank/DDBJ whole genome shotgun (WGS) entry which is preliminary data.</text>
</comment>
<reference evidence="2 3" key="1">
    <citation type="submission" date="2022-11" db="EMBL/GenBank/DDBJ databases">
        <title>Deinococcus ZS9-10, Low Temperature and Draught-tolerating, UV-resistant Bacteria from Continental Antarctica.</title>
        <authorList>
            <person name="Cheng L."/>
        </authorList>
    </citation>
    <scope>NUCLEOTIDE SEQUENCE [LARGE SCALE GENOMIC DNA]</scope>
    <source>
        <strain evidence="2 3">ZS9-10</strain>
    </source>
</reference>
<dbReference type="EMBL" id="JAPMIV010000013">
    <property type="protein sequence ID" value="MDV6374688.1"/>
    <property type="molecule type" value="Genomic_DNA"/>
</dbReference>
<evidence type="ECO:0000313" key="3">
    <source>
        <dbReference type="Proteomes" id="UP001276150"/>
    </source>
</evidence>